<keyword evidence="9" id="KW-0574">Periplasm</keyword>
<accession>A0A1Y6B4G2</accession>
<evidence type="ECO:0000256" key="13">
    <source>
        <dbReference type="ARBA" id="ARBA00032850"/>
    </source>
</evidence>
<dbReference type="InterPro" id="IPR009003">
    <property type="entry name" value="Peptidase_S1_PA"/>
</dbReference>
<dbReference type="CDD" id="cd10839">
    <property type="entry name" value="cpPDZ1_DegP-like"/>
    <property type="match status" value="1"/>
</dbReference>
<dbReference type="EC" id="3.4.21.107" evidence="4"/>
<gene>
    <name evidence="18" type="ORF">SAMN05428998_101398</name>
</gene>
<evidence type="ECO:0000256" key="5">
    <source>
        <dbReference type="ARBA" id="ARBA00013958"/>
    </source>
</evidence>
<dbReference type="FunFam" id="2.40.10.120:FF:000007">
    <property type="entry name" value="Periplasmic serine endoprotease DegP-like"/>
    <property type="match status" value="1"/>
</dbReference>
<feature type="domain" description="PDZ" evidence="17">
    <location>
        <begin position="383"/>
        <end position="489"/>
    </location>
</feature>
<keyword evidence="19" id="KW-1185">Reference proteome</keyword>
<dbReference type="SUPFAM" id="SSF50156">
    <property type="entry name" value="PDZ domain-like"/>
    <property type="match status" value="2"/>
</dbReference>
<sequence>MPNLTQTVAAPIRRLGPALVVVAAACLATAAPAAARSAPESFADLVAPLLDTVVNVQTSITAPDNQSDGQGLGDALPDGIPDELQDLFRQFLEKRGQKGGPGAEPAPRRRENALGSGFIIDADGYIVTNNHVVEGADEISVRLTDNTILPATLVGADQATDLALLKVEAGHKLHATRWGDSDKLRIGDWVVAIGNPFGLGGTVTAGIVSARGREIGGRYDDYLQTDAAINRGNSGGPMFNTDGEVVGINTAIYSPTGGSIGIGFAVPSAMARSVIDSLRQYGEVRRGWLGVRIQTVTPELAEGLRLGSAHGALVASVTPGGPAQKAGIAGGDVIVEFDGRPVGEMSELPRMVAQTAIGKTVPVKVVRKGEEKTIQVQLGRLDEAQIAAAESGQPAPEAPGSADLKDLGLGLATLTDDLRQKYSLEQDLDGVLVTEVKPDSPADERGLRQGDVILEVNQNPVAEPADVAKELEATRKEGRSTATLLIQRGGERQWVPLKVQKKG</sequence>
<evidence type="ECO:0000256" key="2">
    <source>
        <dbReference type="ARBA" id="ARBA00004418"/>
    </source>
</evidence>
<evidence type="ECO:0000313" key="19">
    <source>
        <dbReference type="Proteomes" id="UP000192917"/>
    </source>
</evidence>
<dbReference type="GO" id="GO:0004252">
    <property type="term" value="F:serine-type endopeptidase activity"/>
    <property type="evidence" value="ECO:0007669"/>
    <property type="project" value="InterPro"/>
</dbReference>
<evidence type="ECO:0000256" key="12">
    <source>
        <dbReference type="ARBA" id="ARBA00023016"/>
    </source>
</evidence>
<feature type="signal peptide" evidence="16">
    <location>
        <begin position="1"/>
        <end position="33"/>
    </location>
</feature>
<proteinExistence type="inferred from homology"/>
<feature type="domain" description="PDZ" evidence="17">
    <location>
        <begin position="290"/>
        <end position="369"/>
    </location>
</feature>
<comment type="similarity">
    <text evidence="3">Belongs to the peptidase S1C family.</text>
</comment>
<keyword evidence="8" id="KW-0677">Repeat</keyword>
<dbReference type="InterPro" id="IPR036034">
    <property type="entry name" value="PDZ_sf"/>
</dbReference>
<evidence type="ECO:0000313" key="18">
    <source>
        <dbReference type="EMBL" id="SME91351.1"/>
    </source>
</evidence>
<feature type="binding site" evidence="15">
    <location>
        <position position="131"/>
    </location>
    <ligand>
        <name>substrate</name>
    </ligand>
</feature>
<evidence type="ECO:0000256" key="14">
    <source>
        <dbReference type="PIRSR" id="PIRSR611782-1"/>
    </source>
</evidence>
<keyword evidence="7 16" id="KW-0732">Signal</keyword>
<comment type="catalytic activity">
    <reaction evidence="1">
        <text>Acts on substrates that are at least partially unfolded. The cleavage site P1 residue is normally between a pair of hydrophobic residues, such as Val-|-Val.</text>
        <dbReference type="EC" id="3.4.21.107"/>
    </reaction>
</comment>
<protein>
    <recommendedName>
        <fullName evidence="5">Probable periplasmic serine endoprotease DegP-like</fullName>
        <ecNumber evidence="4">3.4.21.107</ecNumber>
    </recommendedName>
    <alternativeName>
        <fullName evidence="13">Protease Do</fullName>
    </alternativeName>
</protein>
<evidence type="ECO:0000256" key="6">
    <source>
        <dbReference type="ARBA" id="ARBA00022670"/>
    </source>
</evidence>
<feature type="active site" description="Charge relay system" evidence="14">
    <location>
        <position position="234"/>
    </location>
</feature>
<dbReference type="Pfam" id="PF13365">
    <property type="entry name" value="Trypsin_2"/>
    <property type="match status" value="1"/>
</dbReference>
<dbReference type="PANTHER" id="PTHR22939">
    <property type="entry name" value="SERINE PROTEASE FAMILY S1C HTRA-RELATED"/>
    <property type="match status" value="1"/>
</dbReference>
<feature type="chain" id="PRO_5039465366" description="Probable periplasmic serine endoprotease DegP-like" evidence="16">
    <location>
        <begin position="34"/>
        <end position="503"/>
    </location>
</feature>
<evidence type="ECO:0000259" key="17">
    <source>
        <dbReference type="PROSITE" id="PS50106"/>
    </source>
</evidence>
<dbReference type="PROSITE" id="PS50106">
    <property type="entry name" value="PDZ"/>
    <property type="match status" value="2"/>
</dbReference>
<dbReference type="Pfam" id="PF13180">
    <property type="entry name" value="PDZ_2"/>
    <property type="match status" value="2"/>
</dbReference>
<evidence type="ECO:0000256" key="16">
    <source>
        <dbReference type="SAM" id="SignalP"/>
    </source>
</evidence>
<dbReference type="GO" id="GO:0042597">
    <property type="term" value="C:periplasmic space"/>
    <property type="evidence" value="ECO:0007669"/>
    <property type="project" value="UniProtKB-SubCell"/>
</dbReference>
<evidence type="ECO:0000256" key="1">
    <source>
        <dbReference type="ARBA" id="ARBA00001772"/>
    </source>
</evidence>
<dbReference type="NCBIfam" id="TIGR02037">
    <property type="entry name" value="degP_htrA_DO"/>
    <property type="match status" value="1"/>
</dbReference>
<dbReference type="STRING" id="560819.SAMN05428998_101398"/>
<feature type="binding site" evidence="15">
    <location>
        <begin position="232"/>
        <end position="234"/>
    </location>
    <ligand>
        <name>substrate</name>
    </ligand>
</feature>
<keyword evidence="11" id="KW-0720">Serine protease</keyword>
<reference evidence="18 19" key="1">
    <citation type="submission" date="2017-04" db="EMBL/GenBank/DDBJ databases">
        <authorList>
            <person name="Afonso C.L."/>
            <person name="Miller P.J."/>
            <person name="Scott M.A."/>
            <person name="Spackman E."/>
            <person name="Goraichik I."/>
            <person name="Dimitrov K.M."/>
            <person name="Suarez D.L."/>
            <person name="Swayne D.E."/>
        </authorList>
    </citation>
    <scope>NUCLEOTIDE SEQUENCE [LARGE SCALE GENOMIC DNA]</scope>
    <source>
        <strain evidence="18 19">USBA 355</strain>
    </source>
</reference>
<dbReference type="Gene3D" id="2.40.10.120">
    <property type="match status" value="1"/>
</dbReference>
<evidence type="ECO:0000256" key="7">
    <source>
        <dbReference type="ARBA" id="ARBA00022729"/>
    </source>
</evidence>
<evidence type="ECO:0000256" key="10">
    <source>
        <dbReference type="ARBA" id="ARBA00022801"/>
    </source>
</evidence>
<name>A0A1Y6B4G2_9PROT</name>
<dbReference type="PRINTS" id="PR00834">
    <property type="entry name" value="PROTEASES2C"/>
</dbReference>
<dbReference type="SUPFAM" id="SSF50494">
    <property type="entry name" value="Trypsin-like serine proteases"/>
    <property type="match status" value="1"/>
</dbReference>
<organism evidence="18 19">
    <name type="scientific">Tistlia consotensis USBA 355</name>
    <dbReference type="NCBI Taxonomy" id="560819"/>
    <lineage>
        <taxon>Bacteria</taxon>
        <taxon>Pseudomonadati</taxon>
        <taxon>Pseudomonadota</taxon>
        <taxon>Alphaproteobacteria</taxon>
        <taxon>Rhodospirillales</taxon>
        <taxon>Rhodovibrionaceae</taxon>
        <taxon>Tistlia</taxon>
    </lineage>
</organism>
<evidence type="ECO:0000256" key="11">
    <source>
        <dbReference type="ARBA" id="ARBA00022825"/>
    </source>
</evidence>
<dbReference type="InterPro" id="IPR011782">
    <property type="entry name" value="Pept_S1C_Do"/>
</dbReference>
<feature type="active site" description="Charge relay system" evidence="14">
    <location>
        <position position="161"/>
    </location>
</feature>
<dbReference type="PANTHER" id="PTHR22939:SF130">
    <property type="entry name" value="PERIPLASMIC SERINE ENDOPROTEASE DEGP-LIKE-RELATED"/>
    <property type="match status" value="1"/>
</dbReference>
<evidence type="ECO:0000256" key="9">
    <source>
        <dbReference type="ARBA" id="ARBA00022764"/>
    </source>
</evidence>
<keyword evidence="12" id="KW-0346">Stress response</keyword>
<dbReference type="InterPro" id="IPR001940">
    <property type="entry name" value="Peptidase_S1C"/>
</dbReference>
<feature type="binding site" evidence="15">
    <location>
        <position position="161"/>
    </location>
    <ligand>
        <name>substrate</name>
    </ligand>
</feature>
<comment type="subcellular location">
    <subcellularLocation>
        <location evidence="2">Periplasm</location>
    </subcellularLocation>
</comment>
<keyword evidence="6 18" id="KW-0645">Protease</keyword>
<dbReference type="Proteomes" id="UP000192917">
    <property type="component" value="Unassembled WGS sequence"/>
</dbReference>
<dbReference type="AlphaFoldDB" id="A0A1Y6B4G2"/>
<evidence type="ECO:0000256" key="8">
    <source>
        <dbReference type="ARBA" id="ARBA00022737"/>
    </source>
</evidence>
<evidence type="ECO:0000256" key="3">
    <source>
        <dbReference type="ARBA" id="ARBA00010541"/>
    </source>
</evidence>
<dbReference type="InterPro" id="IPR001478">
    <property type="entry name" value="PDZ"/>
</dbReference>
<dbReference type="RefSeq" id="WP_085120742.1">
    <property type="nucleotide sequence ID" value="NZ_FWZX01000001.1"/>
</dbReference>
<dbReference type="SMART" id="SM00228">
    <property type="entry name" value="PDZ"/>
    <property type="match status" value="2"/>
</dbReference>
<evidence type="ECO:0000256" key="15">
    <source>
        <dbReference type="PIRSR" id="PIRSR611782-2"/>
    </source>
</evidence>
<dbReference type="Gene3D" id="2.30.42.10">
    <property type="match status" value="2"/>
</dbReference>
<evidence type="ECO:0000256" key="4">
    <source>
        <dbReference type="ARBA" id="ARBA00013035"/>
    </source>
</evidence>
<keyword evidence="10" id="KW-0378">Hydrolase</keyword>
<dbReference type="EMBL" id="FWZX01000001">
    <property type="protein sequence ID" value="SME91351.1"/>
    <property type="molecule type" value="Genomic_DNA"/>
</dbReference>
<feature type="active site" description="Charge relay system" evidence="14">
    <location>
        <position position="131"/>
    </location>
</feature>
<dbReference type="GO" id="GO:0006508">
    <property type="term" value="P:proteolysis"/>
    <property type="evidence" value="ECO:0007669"/>
    <property type="project" value="UniProtKB-KW"/>
</dbReference>